<comment type="catalytic activity">
    <reaction evidence="7 8 9">
        <text>tRNA(Lys) + L-lysine + ATP = L-lysyl-tRNA(Lys) + AMP + diphosphate</text>
        <dbReference type="Rhea" id="RHEA:20792"/>
        <dbReference type="Rhea" id="RHEA-COMP:9696"/>
        <dbReference type="Rhea" id="RHEA-COMP:9697"/>
        <dbReference type="ChEBI" id="CHEBI:30616"/>
        <dbReference type="ChEBI" id="CHEBI:32551"/>
        <dbReference type="ChEBI" id="CHEBI:33019"/>
        <dbReference type="ChEBI" id="CHEBI:78442"/>
        <dbReference type="ChEBI" id="CHEBI:78529"/>
        <dbReference type="ChEBI" id="CHEBI:456215"/>
        <dbReference type="EC" id="6.1.1.6"/>
    </reaction>
</comment>
<dbReference type="InterPro" id="IPR044136">
    <property type="entry name" value="Lys-tRNA-ligase_II_N"/>
</dbReference>
<evidence type="ECO:0000313" key="11">
    <source>
        <dbReference type="EMBL" id="TWT38357.1"/>
    </source>
</evidence>
<dbReference type="PRINTS" id="PR00982">
    <property type="entry name" value="TRNASYNTHLYS"/>
</dbReference>
<keyword evidence="8" id="KW-0648">Protein biosynthesis</keyword>
<evidence type="ECO:0000256" key="8">
    <source>
        <dbReference type="HAMAP-Rule" id="MF_00252"/>
    </source>
</evidence>
<evidence type="ECO:0000256" key="1">
    <source>
        <dbReference type="ARBA" id="ARBA00008226"/>
    </source>
</evidence>
<dbReference type="CDD" id="cd04322">
    <property type="entry name" value="LysRS_N"/>
    <property type="match status" value="1"/>
</dbReference>
<dbReference type="HAMAP" id="MF_00252">
    <property type="entry name" value="Lys_tRNA_synth_class2"/>
    <property type="match status" value="1"/>
</dbReference>
<dbReference type="InterPro" id="IPR018149">
    <property type="entry name" value="Lys-tRNA-synth_II_C"/>
</dbReference>
<gene>
    <name evidence="8 11" type="primary">lysS</name>
    <name evidence="11" type="ORF">Enr8_00490</name>
</gene>
<evidence type="ECO:0000256" key="5">
    <source>
        <dbReference type="ARBA" id="ARBA00022840"/>
    </source>
</evidence>
<dbReference type="CDD" id="cd00775">
    <property type="entry name" value="LysRS_core"/>
    <property type="match status" value="1"/>
</dbReference>
<keyword evidence="3 8" id="KW-0479">Metal-binding</keyword>
<dbReference type="GO" id="GO:0004824">
    <property type="term" value="F:lysine-tRNA ligase activity"/>
    <property type="evidence" value="ECO:0007669"/>
    <property type="project" value="UniProtKB-UniRule"/>
</dbReference>
<proteinExistence type="inferred from homology"/>
<dbReference type="Gene3D" id="3.30.930.10">
    <property type="entry name" value="Bira Bifunctional Protein, Domain 2"/>
    <property type="match status" value="1"/>
</dbReference>
<name>A0A5C5VK76_9BACT</name>
<dbReference type="Pfam" id="PF00152">
    <property type="entry name" value="tRNA-synt_2"/>
    <property type="match status" value="1"/>
</dbReference>
<dbReference type="GO" id="GO:0000049">
    <property type="term" value="F:tRNA binding"/>
    <property type="evidence" value="ECO:0007669"/>
    <property type="project" value="TreeGrafter"/>
</dbReference>
<dbReference type="InterPro" id="IPR045864">
    <property type="entry name" value="aa-tRNA-synth_II/BPL/LPL"/>
</dbReference>
<evidence type="ECO:0000313" key="12">
    <source>
        <dbReference type="Proteomes" id="UP000318878"/>
    </source>
</evidence>
<dbReference type="EC" id="6.1.1.6" evidence="8"/>
<reference evidence="11 12" key="1">
    <citation type="submission" date="2019-02" db="EMBL/GenBank/DDBJ databases">
        <title>Deep-cultivation of Planctomycetes and their phenomic and genomic characterization uncovers novel biology.</title>
        <authorList>
            <person name="Wiegand S."/>
            <person name="Jogler M."/>
            <person name="Boedeker C."/>
            <person name="Pinto D."/>
            <person name="Vollmers J."/>
            <person name="Rivas-Marin E."/>
            <person name="Kohn T."/>
            <person name="Peeters S.H."/>
            <person name="Heuer A."/>
            <person name="Rast P."/>
            <person name="Oberbeckmann S."/>
            <person name="Bunk B."/>
            <person name="Jeske O."/>
            <person name="Meyerdierks A."/>
            <person name="Storesund J.E."/>
            <person name="Kallscheuer N."/>
            <person name="Luecker S."/>
            <person name="Lage O.M."/>
            <person name="Pohl T."/>
            <person name="Merkel B.J."/>
            <person name="Hornburger P."/>
            <person name="Mueller R.-W."/>
            <person name="Bruemmer F."/>
            <person name="Labrenz M."/>
            <person name="Spormann A.M."/>
            <person name="Op Den Camp H."/>
            <person name="Overmann J."/>
            <person name="Amann R."/>
            <person name="Jetten M.S.M."/>
            <person name="Mascher T."/>
            <person name="Medema M.H."/>
            <person name="Devos D.P."/>
            <person name="Kaster A.-K."/>
            <person name="Ovreas L."/>
            <person name="Rohde M."/>
            <person name="Galperin M.Y."/>
            <person name="Jogler C."/>
        </authorList>
    </citation>
    <scope>NUCLEOTIDE SEQUENCE [LARGE SCALE GENOMIC DNA]</scope>
    <source>
        <strain evidence="11 12">Enr8</strain>
    </source>
</reference>
<dbReference type="GO" id="GO:0000287">
    <property type="term" value="F:magnesium ion binding"/>
    <property type="evidence" value="ECO:0007669"/>
    <property type="project" value="UniProtKB-UniRule"/>
</dbReference>
<keyword evidence="12" id="KW-1185">Reference proteome</keyword>
<evidence type="ECO:0000256" key="6">
    <source>
        <dbReference type="ARBA" id="ARBA00023146"/>
    </source>
</evidence>
<dbReference type="SUPFAM" id="SSF55681">
    <property type="entry name" value="Class II aaRS and biotin synthetases"/>
    <property type="match status" value="1"/>
</dbReference>
<feature type="binding site" evidence="8">
    <location>
        <position position="601"/>
    </location>
    <ligand>
        <name>Mg(2+)</name>
        <dbReference type="ChEBI" id="CHEBI:18420"/>
        <label>2</label>
    </ligand>
</feature>
<dbReference type="GO" id="GO:0006430">
    <property type="term" value="P:lysyl-tRNA aminoacylation"/>
    <property type="evidence" value="ECO:0007669"/>
    <property type="project" value="UniProtKB-UniRule"/>
</dbReference>
<dbReference type="Gene3D" id="2.40.50.140">
    <property type="entry name" value="Nucleic acid-binding proteins"/>
    <property type="match status" value="1"/>
</dbReference>
<keyword evidence="4 8" id="KW-0547">Nucleotide-binding</keyword>
<dbReference type="InterPro" id="IPR004365">
    <property type="entry name" value="NA-bd_OB_tRNA"/>
</dbReference>
<dbReference type="AlphaFoldDB" id="A0A5C5VK76"/>
<dbReference type="PANTHER" id="PTHR42918:SF15">
    <property type="entry name" value="LYSINE--TRNA LIGASE, CHLOROPLASTIC_MITOCHONDRIAL"/>
    <property type="match status" value="1"/>
</dbReference>
<sequence>MAAPAKRPSKYQVFLLWSNDTVKECREVRKFFKEFNKTVAKPNYGVTFEIIDHCFDTDDQGHPGAVPSRELLEKARETLCLTIGLGSDNEASLNPYTQETAQQELDIVLESAKQTQLLQCVWFMRNDHNGNREDVAGEMYDLLRLPAGLKPDQVKLFEPTDDFKEMLASVVTKKLTAKNRPWTVSEDEANLSALEAARRQKMQQLVDLGIDPWGQRFDDHVAIADVRTKEGEITAKTETVDGKESTNYTGPKVRIAGRIVLMRSAGKLIFADVRDRTGQIQIFIGQNQVGERNWKIAQCLDLADIVGIDGELKKTKTGELTVFVEELHFLTKTLDPPPEKHKGLTDPELRQRMRYLDLAHTDGAIERFVKRIEIVKSVRQTLSNQGFLEIEGPTLHAIAGGAAARPFITHHNALGMELYMRIALELHLKRLLVGGMERVFELGRVYRNEGISPKHNPEFTMLEVYQAYGNYRSMMDLTEAIITDAIKAIGEKFELPYGETLVNFTPPFERRTYAELFQECTGIDPTDDNAVKLYAVNLGLDTEGKHPDVIRNEIFEEKVEDSLQGPIFVIDYPASICPLTKRKPDNPAVAERFELFINGMEVANAYTELNDPDLQDQLFRTQLEGQPEEDSMAKMDHDFIRALRNGMPPAGGLGIGIDRLVMLLTNTQTIREIILFPLLRHETSQE</sequence>
<evidence type="ECO:0000256" key="7">
    <source>
        <dbReference type="ARBA" id="ARBA00048573"/>
    </source>
</evidence>
<comment type="subcellular location">
    <subcellularLocation>
        <location evidence="8">Cytoplasm</location>
    </subcellularLocation>
</comment>
<evidence type="ECO:0000256" key="4">
    <source>
        <dbReference type="ARBA" id="ARBA00022741"/>
    </source>
</evidence>
<accession>A0A5C5VK76</accession>
<dbReference type="InterPro" id="IPR002313">
    <property type="entry name" value="Lys-tRNA-ligase_II"/>
</dbReference>
<dbReference type="Proteomes" id="UP000318878">
    <property type="component" value="Unassembled WGS sequence"/>
</dbReference>
<comment type="caution">
    <text evidence="11">The sequence shown here is derived from an EMBL/GenBank/DDBJ whole genome shotgun (WGS) entry which is preliminary data.</text>
</comment>
<comment type="cofactor">
    <cofactor evidence="8 9">
        <name>Mg(2+)</name>
        <dbReference type="ChEBI" id="CHEBI:18420"/>
    </cofactor>
    <text evidence="8 9">Binds 3 Mg(2+) ions per subunit.</text>
</comment>
<keyword evidence="2 8" id="KW-0436">Ligase</keyword>
<dbReference type="GO" id="GO:0005829">
    <property type="term" value="C:cytosol"/>
    <property type="evidence" value="ECO:0007669"/>
    <property type="project" value="TreeGrafter"/>
</dbReference>
<dbReference type="InterPro" id="IPR004364">
    <property type="entry name" value="Aa-tRNA-synt_II"/>
</dbReference>
<comment type="similarity">
    <text evidence="1 8">Belongs to the class-II aminoacyl-tRNA synthetase family.</text>
</comment>
<evidence type="ECO:0000256" key="2">
    <source>
        <dbReference type="ARBA" id="ARBA00022598"/>
    </source>
</evidence>
<evidence type="ECO:0000259" key="10">
    <source>
        <dbReference type="PROSITE" id="PS50862"/>
    </source>
</evidence>
<dbReference type="InterPro" id="IPR006195">
    <property type="entry name" value="aa-tRNA-synth_II"/>
</dbReference>
<feature type="binding site" evidence="8">
    <location>
        <position position="594"/>
    </location>
    <ligand>
        <name>Mg(2+)</name>
        <dbReference type="ChEBI" id="CHEBI:18420"/>
        <label>1</label>
    </ligand>
</feature>
<dbReference type="NCBIfam" id="NF001756">
    <property type="entry name" value="PRK00484.1"/>
    <property type="match status" value="1"/>
</dbReference>
<keyword evidence="8" id="KW-0963">Cytoplasm</keyword>
<dbReference type="NCBIfam" id="TIGR00499">
    <property type="entry name" value="lysS_bact"/>
    <property type="match status" value="1"/>
</dbReference>
<dbReference type="EMBL" id="SJPF01000001">
    <property type="protein sequence ID" value="TWT38357.1"/>
    <property type="molecule type" value="Genomic_DNA"/>
</dbReference>
<keyword evidence="5 8" id="KW-0067">ATP-binding</keyword>
<dbReference type="Pfam" id="PF01336">
    <property type="entry name" value="tRNA_anti-codon"/>
    <property type="match status" value="1"/>
</dbReference>
<dbReference type="SUPFAM" id="SSF50249">
    <property type="entry name" value="Nucleic acid-binding proteins"/>
    <property type="match status" value="1"/>
</dbReference>
<keyword evidence="6 8" id="KW-0030">Aminoacyl-tRNA synthetase</keyword>
<protein>
    <recommendedName>
        <fullName evidence="8">Lysine--tRNA ligase</fullName>
        <ecNumber evidence="8">6.1.1.6</ecNumber>
    </recommendedName>
    <alternativeName>
        <fullName evidence="8">Lysyl-tRNA synthetase</fullName>
        <shortName evidence="8">LysRS</shortName>
    </alternativeName>
</protein>
<evidence type="ECO:0000256" key="3">
    <source>
        <dbReference type="ARBA" id="ARBA00022723"/>
    </source>
</evidence>
<feature type="domain" description="Aminoacyl-transfer RNA synthetases class-II family profile" evidence="10">
    <location>
        <begin position="373"/>
        <end position="677"/>
    </location>
</feature>
<dbReference type="GO" id="GO:0005524">
    <property type="term" value="F:ATP binding"/>
    <property type="evidence" value="ECO:0007669"/>
    <property type="project" value="UniProtKB-UniRule"/>
</dbReference>
<organism evidence="11 12">
    <name type="scientific">Blastopirellula retiformator</name>
    <dbReference type="NCBI Taxonomy" id="2527970"/>
    <lineage>
        <taxon>Bacteria</taxon>
        <taxon>Pseudomonadati</taxon>
        <taxon>Planctomycetota</taxon>
        <taxon>Planctomycetia</taxon>
        <taxon>Pirellulales</taxon>
        <taxon>Pirellulaceae</taxon>
        <taxon>Blastopirellula</taxon>
    </lineage>
</organism>
<dbReference type="PROSITE" id="PS50862">
    <property type="entry name" value="AA_TRNA_LIGASE_II"/>
    <property type="match status" value="1"/>
</dbReference>
<keyword evidence="8 9" id="KW-0460">Magnesium</keyword>
<evidence type="ECO:0000256" key="9">
    <source>
        <dbReference type="RuleBase" id="RU000336"/>
    </source>
</evidence>
<dbReference type="PANTHER" id="PTHR42918">
    <property type="entry name" value="LYSYL-TRNA SYNTHETASE"/>
    <property type="match status" value="1"/>
</dbReference>
<feature type="binding site" evidence="8">
    <location>
        <position position="601"/>
    </location>
    <ligand>
        <name>Mg(2+)</name>
        <dbReference type="ChEBI" id="CHEBI:18420"/>
        <label>1</label>
    </ligand>
</feature>
<dbReference type="InterPro" id="IPR012340">
    <property type="entry name" value="NA-bd_OB-fold"/>
</dbReference>
<comment type="subunit">
    <text evidence="8">Homodimer.</text>
</comment>